<dbReference type="Proteomes" id="UP001055460">
    <property type="component" value="Plasmid pB"/>
</dbReference>
<geneLocation type="plasmid" evidence="2 3">
    <name>pB</name>
</geneLocation>
<evidence type="ECO:0000256" key="1">
    <source>
        <dbReference type="SAM" id="MobiDB-lite"/>
    </source>
</evidence>
<name>A0A9Q9DDT3_ENSAD</name>
<keyword evidence="2" id="KW-0614">Plasmid</keyword>
<protein>
    <submittedName>
        <fullName evidence="2">Uncharacterized protein</fullName>
    </submittedName>
</protein>
<dbReference type="EMBL" id="CP098809">
    <property type="protein sequence ID" value="USJ27954.1"/>
    <property type="molecule type" value="Genomic_DNA"/>
</dbReference>
<feature type="compositionally biased region" description="Polar residues" evidence="1">
    <location>
        <begin position="82"/>
        <end position="92"/>
    </location>
</feature>
<evidence type="ECO:0000313" key="2">
    <source>
        <dbReference type="EMBL" id="USJ27954.1"/>
    </source>
</evidence>
<proteinExistence type="predicted"/>
<dbReference type="OrthoDB" id="8454318at2"/>
<accession>A0A9Q9DDT3</accession>
<gene>
    <name evidence="2" type="ORF">NE863_29220</name>
</gene>
<organism evidence="2 3">
    <name type="scientific">Ensifer adhaerens</name>
    <name type="common">Sinorhizobium morelense</name>
    <dbReference type="NCBI Taxonomy" id="106592"/>
    <lineage>
        <taxon>Bacteria</taxon>
        <taxon>Pseudomonadati</taxon>
        <taxon>Pseudomonadota</taxon>
        <taxon>Alphaproteobacteria</taxon>
        <taxon>Hyphomicrobiales</taxon>
        <taxon>Rhizobiaceae</taxon>
        <taxon>Sinorhizobium/Ensifer group</taxon>
        <taxon>Ensifer</taxon>
    </lineage>
</organism>
<dbReference type="RefSeq" id="WP_110819415.1">
    <property type="nucleotide sequence ID" value="NZ_CP098809.1"/>
</dbReference>
<reference evidence="2" key="1">
    <citation type="submission" date="2022-06" db="EMBL/GenBank/DDBJ databases">
        <title>Physiological and biochemical characterization and genomic elucidation of a strain of the genus Ensifer adhaerens M8 that combines arsenic oxidation and chromium reduction.</title>
        <authorList>
            <person name="Li X."/>
            <person name="Yu c."/>
        </authorList>
    </citation>
    <scope>NUCLEOTIDE SEQUENCE</scope>
    <source>
        <strain evidence="2">M8</strain>
        <plasmid evidence="2">pB</plasmid>
    </source>
</reference>
<evidence type="ECO:0000313" key="3">
    <source>
        <dbReference type="Proteomes" id="UP001055460"/>
    </source>
</evidence>
<dbReference type="AlphaFoldDB" id="A0A9Q9DDT3"/>
<sequence>MIDWNTDGHGNIRASTVAGWNTAIDETGELFLRIEFSADPDLENVSALQFRLTAQQAMQIAERLTNTYRQSSTASERPDQSLLLTSQGRPAP</sequence>
<feature type="region of interest" description="Disordered" evidence="1">
    <location>
        <begin position="68"/>
        <end position="92"/>
    </location>
</feature>